<protein>
    <submittedName>
        <fullName evidence="2">Uncharacterized protein</fullName>
    </submittedName>
</protein>
<dbReference type="Proteomes" id="UP001165082">
    <property type="component" value="Unassembled WGS sequence"/>
</dbReference>
<feature type="region of interest" description="Disordered" evidence="1">
    <location>
        <begin position="44"/>
        <end position="65"/>
    </location>
</feature>
<feature type="compositionally biased region" description="Basic and acidic residues" evidence="1">
    <location>
        <begin position="56"/>
        <end position="65"/>
    </location>
</feature>
<comment type="caution">
    <text evidence="2">The sequence shown here is derived from an EMBL/GenBank/DDBJ whole genome shotgun (WGS) entry which is preliminary data.</text>
</comment>
<organism evidence="2 3">
    <name type="scientific">Triparma retinervis</name>
    <dbReference type="NCBI Taxonomy" id="2557542"/>
    <lineage>
        <taxon>Eukaryota</taxon>
        <taxon>Sar</taxon>
        <taxon>Stramenopiles</taxon>
        <taxon>Ochrophyta</taxon>
        <taxon>Bolidophyceae</taxon>
        <taxon>Parmales</taxon>
        <taxon>Triparmaceae</taxon>
        <taxon>Triparma</taxon>
    </lineage>
</organism>
<gene>
    <name evidence="2" type="ORF">TrRE_jg2700</name>
</gene>
<evidence type="ECO:0000313" key="3">
    <source>
        <dbReference type="Proteomes" id="UP001165082"/>
    </source>
</evidence>
<accession>A0A9W7L4S8</accession>
<reference evidence="2" key="1">
    <citation type="submission" date="2022-07" db="EMBL/GenBank/DDBJ databases">
        <title>Genome analysis of Parmales, a sister group of diatoms, reveals the evolutionary specialization of diatoms from phago-mixotrophs to photoautotrophs.</title>
        <authorList>
            <person name="Ban H."/>
            <person name="Sato S."/>
            <person name="Yoshikawa S."/>
            <person name="Kazumasa Y."/>
            <person name="Nakamura Y."/>
            <person name="Ichinomiya M."/>
            <person name="Saitoh K."/>
            <person name="Sato N."/>
            <person name="Blanc-Mathieu R."/>
            <person name="Endo H."/>
            <person name="Kuwata A."/>
            <person name="Ogata H."/>
        </authorList>
    </citation>
    <scope>NUCLEOTIDE SEQUENCE</scope>
</reference>
<feature type="non-terminal residue" evidence="2">
    <location>
        <position position="1"/>
    </location>
</feature>
<name>A0A9W7L4S8_9STRA</name>
<dbReference type="EMBL" id="BRXZ01008629">
    <property type="protein sequence ID" value="GMI28850.1"/>
    <property type="molecule type" value="Genomic_DNA"/>
</dbReference>
<evidence type="ECO:0000313" key="2">
    <source>
        <dbReference type="EMBL" id="GMI28850.1"/>
    </source>
</evidence>
<proteinExistence type="predicted"/>
<dbReference type="AlphaFoldDB" id="A0A9W7L4S8"/>
<evidence type="ECO:0000256" key="1">
    <source>
        <dbReference type="SAM" id="MobiDB-lite"/>
    </source>
</evidence>
<sequence>MTIGLKTTVYDVKDGGKDYVVMVCGGGRKRAGIAALMIADGEDGGSGGHGGEGDTWEERRGVRML</sequence>
<keyword evidence="3" id="KW-1185">Reference proteome</keyword>